<dbReference type="HAMAP" id="MF_00337">
    <property type="entry name" value="Exonuc_7_S"/>
    <property type="match status" value="1"/>
</dbReference>
<dbReference type="AlphaFoldDB" id="A0A941DK39"/>
<evidence type="ECO:0000256" key="4">
    <source>
        <dbReference type="ARBA" id="ARBA00022801"/>
    </source>
</evidence>
<comment type="subcellular location">
    <subcellularLocation>
        <location evidence="6">Cytoplasm</location>
    </subcellularLocation>
</comment>
<evidence type="ECO:0000256" key="2">
    <source>
        <dbReference type="ARBA" id="ARBA00022490"/>
    </source>
</evidence>
<sequence length="89" mass="9863">MPRKQTEPSQTAPTDLPASFESAMTELQQLVEQMESGSLALEASVAAYQRGAALIRYCSGQLEQVEQQVRVLENGMLRPLNISPREDLE</sequence>
<evidence type="ECO:0000256" key="3">
    <source>
        <dbReference type="ARBA" id="ARBA00022722"/>
    </source>
</evidence>
<comment type="function">
    <text evidence="6">Bidirectionally degrades single-stranded DNA into large acid-insoluble oligonucleotides, which are then degraded further into small acid-soluble oligonucleotides.</text>
</comment>
<dbReference type="GO" id="GO:0008855">
    <property type="term" value="F:exodeoxyribonuclease VII activity"/>
    <property type="evidence" value="ECO:0007669"/>
    <property type="project" value="UniProtKB-UniRule"/>
</dbReference>
<dbReference type="EMBL" id="JAGSPN010000001">
    <property type="protein sequence ID" value="MBR7781027.1"/>
    <property type="molecule type" value="Genomic_DNA"/>
</dbReference>
<dbReference type="GO" id="GO:0005829">
    <property type="term" value="C:cytosol"/>
    <property type="evidence" value="ECO:0007669"/>
    <property type="project" value="TreeGrafter"/>
</dbReference>
<organism evidence="7 8">
    <name type="scientific">Undibacterium luofuense</name>
    <dbReference type="NCBI Taxonomy" id="2828733"/>
    <lineage>
        <taxon>Bacteria</taxon>
        <taxon>Pseudomonadati</taxon>
        <taxon>Pseudomonadota</taxon>
        <taxon>Betaproteobacteria</taxon>
        <taxon>Burkholderiales</taxon>
        <taxon>Oxalobacteraceae</taxon>
        <taxon>Undibacterium</taxon>
    </lineage>
</organism>
<dbReference type="EC" id="3.1.11.6" evidence="6"/>
<evidence type="ECO:0000256" key="6">
    <source>
        <dbReference type="HAMAP-Rule" id="MF_00337"/>
    </source>
</evidence>
<dbReference type="PIRSF" id="PIRSF006488">
    <property type="entry name" value="Exonuc_VII_S"/>
    <property type="match status" value="1"/>
</dbReference>
<proteinExistence type="inferred from homology"/>
<evidence type="ECO:0000313" key="8">
    <source>
        <dbReference type="Proteomes" id="UP000680067"/>
    </source>
</evidence>
<dbReference type="NCBIfam" id="TIGR01280">
    <property type="entry name" value="xseB"/>
    <property type="match status" value="1"/>
</dbReference>
<dbReference type="Proteomes" id="UP000680067">
    <property type="component" value="Unassembled WGS sequence"/>
</dbReference>
<dbReference type="NCBIfam" id="NF002140">
    <property type="entry name" value="PRK00977.1-4"/>
    <property type="match status" value="1"/>
</dbReference>
<keyword evidence="8" id="KW-1185">Reference proteome</keyword>
<keyword evidence="4 6" id="KW-0378">Hydrolase</keyword>
<comment type="catalytic activity">
    <reaction evidence="6">
        <text>Exonucleolytic cleavage in either 5'- to 3'- or 3'- to 5'-direction to yield nucleoside 5'-phosphates.</text>
        <dbReference type="EC" id="3.1.11.6"/>
    </reaction>
</comment>
<keyword evidence="2 6" id="KW-0963">Cytoplasm</keyword>
<protein>
    <recommendedName>
        <fullName evidence="6">Exodeoxyribonuclease 7 small subunit</fullName>
        <ecNumber evidence="6">3.1.11.6</ecNumber>
    </recommendedName>
    <alternativeName>
        <fullName evidence="6">Exodeoxyribonuclease VII small subunit</fullName>
        <shortName evidence="6">Exonuclease VII small subunit</shortName>
    </alternativeName>
</protein>
<evidence type="ECO:0000256" key="5">
    <source>
        <dbReference type="ARBA" id="ARBA00022839"/>
    </source>
</evidence>
<comment type="subunit">
    <text evidence="6">Heterooligomer composed of large and small subunits.</text>
</comment>
<dbReference type="Pfam" id="PF02609">
    <property type="entry name" value="Exonuc_VII_S"/>
    <property type="match status" value="1"/>
</dbReference>
<reference evidence="7" key="1">
    <citation type="submission" date="2021-04" db="EMBL/GenBank/DDBJ databases">
        <title>novel species isolated from subtropical streams in China.</title>
        <authorList>
            <person name="Lu H."/>
        </authorList>
    </citation>
    <scope>NUCLEOTIDE SEQUENCE</scope>
    <source>
        <strain evidence="7">LFS511W</strain>
    </source>
</reference>
<keyword evidence="3 6" id="KW-0540">Nuclease</keyword>
<accession>A0A941DK39</accession>
<comment type="similarity">
    <text evidence="1 6">Belongs to the XseB family.</text>
</comment>
<dbReference type="InterPro" id="IPR037004">
    <property type="entry name" value="Exonuc_VII_ssu_sf"/>
</dbReference>
<dbReference type="GO" id="GO:0006308">
    <property type="term" value="P:DNA catabolic process"/>
    <property type="evidence" value="ECO:0007669"/>
    <property type="project" value="UniProtKB-UniRule"/>
</dbReference>
<dbReference type="PANTHER" id="PTHR34137:SF1">
    <property type="entry name" value="EXODEOXYRIBONUCLEASE 7 SMALL SUBUNIT"/>
    <property type="match status" value="1"/>
</dbReference>
<evidence type="ECO:0000256" key="1">
    <source>
        <dbReference type="ARBA" id="ARBA00009998"/>
    </source>
</evidence>
<dbReference type="InterPro" id="IPR003761">
    <property type="entry name" value="Exonuc_VII_S"/>
</dbReference>
<dbReference type="Gene3D" id="1.10.287.1040">
    <property type="entry name" value="Exonuclease VII, small subunit"/>
    <property type="match status" value="1"/>
</dbReference>
<keyword evidence="5 6" id="KW-0269">Exonuclease</keyword>
<gene>
    <name evidence="6" type="primary">xseB</name>
    <name evidence="7" type="ORF">KDM89_02645</name>
</gene>
<dbReference type="PANTHER" id="PTHR34137">
    <property type="entry name" value="EXODEOXYRIBONUCLEASE 7 SMALL SUBUNIT"/>
    <property type="match status" value="1"/>
</dbReference>
<dbReference type="GO" id="GO:0009318">
    <property type="term" value="C:exodeoxyribonuclease VII complex"/>
    <property type="evidence" value="ECO:0007669"/>
    <property type="project" value="UniProtKB-UniRule"/>
</dbReference>
<dbReference type="NCBIfam" id="NF002141">
    <property type="entry name" value="PRK00977.1-5"/>
    <property type="match status" value="1"/>
</dbReference>
<comment type="caution">
    <text evidence="7">The sequence shown here is derived from an EMBL/GenBank/DDBJ whole genome shotgun (WGS) entry which is preliminary data.</text>
</comment>
<dbReference type="RefSeq" id="WP_212686367.1">
    <property type="nucleotide sequence ID" value="NZ_CAXBSD010000066.1"/>
</dbReference>
<name>A0A941DK39_9BURK</name>
<evidence type="ECO:0000313" key="7">
    <source>
        <dbReference type="EMBL" id="MBR7781027.1"/>
    </source>
</evidence>
<dbReference type="SUPFAM" id="SSF116842">
    <property type="entry name" value="XseB-like"/>
    <property type="match status" value="1"/>
</dbReference>